<sequence length="569" mass="62095">MGFGSRQVRLHTTTSFHYISSRGLCMGRVMTDLRGASVVILVPDTTKCFLALCPTYILTASAGTKISVSVDGSVNVSGPGTICLQVNDSTREPESFMRQIFRDNNLDGWNVVASDAQRQFVVFSSAPSTVYPAHVIGIPLWSTYHLKPVLKLASSSLAHGIEQPGLEEFAVIRRDESQLHIFNLGPAASRMIYLEFDTAGNDFVITPIYRLHIKKSHILRGCWGAAALIQHRSIPAPFLPCNPNTLPTPPPSPPLPQIVSIVAGPSMDNLTLSSVEEIRHESHERPEGPDQTELQAEPHISLGKDPTSSVPREVNVWVFRYIVASFNALIRILFGHILWSHRTKRSSSQVKEQSQNKVNTTSLTNDVVENAAVSKNGFQQQQQQTKEQISSNETPAADTTTVTKINTESTEQSSDYPDLLAPTHDVELGHFCPSTSLDKGTDNFYAELLLSAQDHLGRVGYKLGSVDIVLIPLPSEDATSENLIDHAAASTDTSPSLKTELEGAVSSIDERGPLTCTFTQLQTFFANPGHSERLNPITFISYLVRYQLALGANGNNKSISISSPLEGGV</sequence>
<dbReference type="AlphaFoldDB" id="A0A9P5YPR6"/>
<feature type="region of interest" description="Disordered" evidence="1">
    <location>
        <begin position="376"/>
        <end position="418"/>
    </location>
</feature>
<proteinExistence type="predicted"/>
<name>A0A9P5YPR6_9AGAR</name>
<feature type="region of interest" description="Disordered" evidence="1">
    <location>
        <begin position="278"/>
        <end position="308"/>
    </location>
</feature>
<keyword evidence="3" id="KW-1185">Reference proteome</keyword>
<reference evidence="2" key="1">
    <citation type="submission" date="2020-11" db="EMBL/GenBank/DDBJ databases">
        <authorList>
            <consortium name="DOE Joint Genome Institute"/>
            <person name="Ahrendt S."/>
            <person name="Riley R."/>
            <person name="Andreopoulos W."/>
            <person name="Labutti K."/>
            <person name="Pangilinan J."/>
            <person name="Ruiz-Duenas F.J."/>
            <person name="Barrasa J.M."/>
            <person name="Sanchez-Garcia M."/>
            <person name="Camarero S."/>
            <person name="Miyauchi S."/>
            <person name="Serrano A."/>
            <person name="Linde D."/>
            <person name="Babiker R."/>
            <person name="Drula E."/>
            <person name="Ayuso-Fernandez I."/>
            <person name="Pacheco R."/>
            <person name="Padilla G."/>
            <person name="Ferreira P."/>
            <person name="Barriuso J."/>
            <person name="Kellner H."/>
            <person name="Castanera R."/>
            <person name="Alfaro M."/>
            <person name="Ramirez L."/>
            <person name="Pisabarro A.G."/>
            <person name="Kuo A."/>
            <person name="Tritt A."/>
            <person name="Lipzen A."/>
            <person name="He G."/>
            <person name="Yan M."/>
            <person name="Ng V."/>
            <person name="Cullen D."/>
            <person name="Martin F."/>
            <person name="Rosso M.-N."/>
            <person name="Henrissat B."/>
            <person name="Hibbett D."/>
            <person name="Martinez A.T."/>
            <person name="Grigoriev I.V."/>
        </authorList>
    </citation>
    <scope>NUCLEOTIDE SEQUENCE</scope>
    <source>
        <strain evidence="2">CIRM-BRFM 674</strain>
    </source>
</reference>
<dbReference type="Proteomes" id="UP000807469">
    <property type="component" value="Unassembled WGS sequence"/>
</dbReference>
<evidence type="ECO:0000313" key="2">
    <source>
        <dbReference type="EMBL" id="KAF9472470.1"/>
    </source>
</evidence>
<feature type="compositionally biased region" description="Basic and acidic residues" evidence="1">
    <location>
        <begin position="278"/>
        <end position="288"/>
    </location>
</feature>
<comment type="caution">
    <text evidence="2">The sequence shown here is derived from an EMBL/GenBank/DDBJ whole genome shotgun (WGS) entry which is preliminary data.</text>
</comment>
<gene>
    <name evidence="2" type="ORF">BDN70DRAFT_476385</name>
</gene>
<feature type="compositionally biased region" description="Polar residues" evidence="1">
    <location>
        <begin position="385"/>
        <end position="415"/>
    </location>
</feature>
<protein>
    <submittedName>
        <fullName evidence="2">Uncharacterized protein</fullName>
    </submittedName>
</protein>
<accession>A0A9P5YPR6</accession>
<evidence type="ECO:0000313" key="3">
    <source>
        <dbReference type="Proteomes" id="UP000807469"/>
    </source>
</evidence>
<evidence type="ECO:0000256" key="1">
    <source>
        <dbReference type="SAM" id="MobiDB-lite"/>
    </source>
</evidence>
<organism evidence="2 3">
    <name type="scientific">Pholiota conissans</name>
    <dbReference type="NCBI Taxonomy" id="109636"/>
    <lineage>
        <taxon>Eukaryota</taxon>
        <taxon>Fungi</taxon>
        <taxon>Dikarya</taxon>
        <taxon>Basidiomycota</taxon>
        <taxon>Agaricomycotina</taxon>
        <taxon>Agaricomycetes</taxon>
        <taxon>Agaricomycetidae</taxon>
        <taxon>Agaricales</taxon>
        <taxon>Agaricineae</taxon>
        <taxon>Strophariaceae</taxon>
        <taxon>Pholiota</taxon>
    </lineage>
</organism>
<dbReference type="EMBL" id="MU155532">
    <property type="protein sequence ID" value="KAF9472470.1"/>
    <property type="molecule type" value="Genomic_DNA"/>
</dbReference>